<sequence>MANFTQSTSIEAAAMEQGVPDRETFRRFRKRRSSTGMPSISGIEDDFDSLQNSLSTRKVVEAVKEEHSPEGDKGLSAIAGELHKATGSPHIPLKSLHDDQRLSTPAKGASPSFKVKQEPEEISDSGESSFSRFAFILQSALQGALPFPELILRFEACCKDLAEHVRSLPTMEVTVWPWVDC</sequence>
<feature type="compositionally biased region" description="Polar residues" evidence="1">
    <location>
        <begin position="1"/>
        <end position="10"/>
    </location>
</feature>
<name>A0A8T2QI00_CERRI</name>
<dbReference type="OrthoDB" id="3098at2759"/>
<feature type="region of interest" description="Disordered" evidence="1">
    <location>
        <begin position="1"/>
        <end position="47"/>
    </location>
</feature>
<protein>
    <submittedName>
        <fullName evidence="2">Uncharacterized protein</fullName>
    </submittedName>
</protein>
<reference evidence="2" key="1">
    <citation type="submission" date="2021-08" db="EMBL/GenBank/DDBJ databases">
        <title>WGS assembly of Ceratopteris richardii.</title>
        <authorList>
            <person name="Marchant D.B."/>
            <person name="Chen G."/>
            <person name="Jenkins J."/>
            <person name="Shu S."/>
            <person name="Leebens-Mack J."/>
            <person name="Grimwood J."/>
            <person name="Schmutz J."/>
            <person name="Soltis P."/>
            <person name="Soltis D."/>
            <person name="Chen Z.-H."/>
        </authorList>
    </citation>
    <scope>NUCLEOTIDE SEQUENCE</scope>
    <source>
        <strain evidence="2">Whitten #5841</strain>
        <tissue evidence="2">Leaf</tissue>
    </source>
</reference>
<gene>
    <name evidence="2" type="ORF">KP509_34G011000</name>
</gene>
<evidence type="ECO:0000313" key="2">
    <source>
        <dbReference type="EMBL" id="KAH7283519.1"/>
    </source>
</evidence>
<feature type="region of interest" description="Disordered" evidence="1">
    <location>
        <begin position="88"/>
        <end position="121"/>
    </location>
</feature>
<dbReference type="AlphaFoldDB" id="A0A8T2QI00"/>
<evidence type="ECO:0000256" key="1">
    <source>
        <dbReference type="SAM" id="MobiDB-lite"/>
    </source>
</evidence>
<keyword evidence="3" id="KW-1185">Reference proteome</keyword>
<dbReference type="EMBL" id="CM035439">
    <property type="protein sequence ID" value="KAH7283519.1"/>
    <property type="molecule type" value="Genomic_DNA"/>
</dbReference>
<dbReference type="Proteomes" id="UP000825935">
    <property type="component" value="Chromosome 34"/>
</dbReference>
<organism evidence="2 3">
    <name type="scientific">Ceratopteris richardii</name>
    <name type="common">Triangle waterfern</name>
    <dbReference type="NCBI Taxonomy" id="49495"/>
    <lineage>
        <taxon>Eukaryota</taxon>
        <taxon>Viridiplantae</taxon>
        <taxon>Streptophyta</taxon>
        <taxon>Embryophyta</taxon>
        <taxon>Tracheophyta</taxon>
        <taxon>Polypodiopsida</taxon>
        <taxon>Polypodiidae</taxon>
        <taxon>Polypodiales</taxon>
        <taxon>Pteridineae</taxon>
        <taxon>Pteridaceae</taxon>
        <taxon>Parkerioideae</taxon>
        <taxon>Ceratopteris</taxon>
    </lineage>
</organism>
<proteinExistence type="predicted"/>
<accession>A0A8T2QI00</accession>
<evidence type="ECO:0000313" key="3">
    <source>
        <dbReference type="Proteomes" id="UP000825935"/>
    </source>
</evidence>
<comment type="caution">
    <text evidence="2">The sequence shown here is derived from an EMBL/GenBank/DDBJ whole genome shotgun (WGS) entry which is preliminary data.</text>
</comment>